<dbReference type="Proteomes" id="UP000038045">
    <property type="component" value="Unplaced"/>
</dbReference>
<keyword evidence="2" id="KW-0472">Membrane</keyword>
<feature type="compositionally biased region" description="Acidic residues" evidence="1">
    <location>
        <begin position="157"/>
        <end position="174"/>
    </location>
</feature>
<dbReference type="AlphaFoldDB" id="A0A0N4ZF77"/>
<name>A0A0N4ZF77_PARTI</name>
<proteinExistence type="predicted"/>
<protein>
    <submittedName>
        <fullName evidence="4">Receptor expression-enhancing protein</fullName>
    </submittedName>
</protein>
<feature type="transmembrane region" description="Helical" evidence="2">
    <location>
        <begin position="12"/>
        <end position="28"/>
    </location>
</feature>
<sequence length="219" mass="25584">MKNCTIKLKNFFYYWLFAGWWPSVAGYLDSHIGQPVKDRYNKLIEKVKYFIYGYWISPMGQKLKEILKDSALILLVFSKKMGIKIGILLKDTVIWPVLLWCYDIAIIPAYEVIKDKYRYVEDNVLIYFLAPVCQTVINVVPEKSPFVEDSDIELDDFLPSENDADSDASWDPYEDEKKRKEMEAALVAKKEKVKEKLAQIDLPDFNDLGSSDEEFMFDN</sequence>
<organism evidence="3 4">
    <name type="scientific">Parastrongyloides trichosuri</name>
    <name type="common">Possum-specific nematode worm</name>
    <dbReference type="NCBI Taxonomy" id="131310"/>
    <lineage>
        <taxon>Eukaryota</taxon>
        <taxon>Metazoa</taxon>
        <taxon>Ecdysozoa</taxon>
        <taxon>Nematoda</taxon>
        <taxon>Chromadorea</taxon>
        <taxon>Rhabditida</taxon>
        <taxon>Tylenchina</taxon>
        <taxon>Panagrolaimomorpha</taxon>
        <taxon>Strongyloidoidea</taxon>
        <taxon>Strongyloididae</taxon>
        <taxon>Parastrongyloides</taxon>
    </lineage>
</organism>
<evidence type="ECO:0000313" key="4">
    <source>
        <dbReference type="WBParaSite" id="PTRK_0000640800.1"/>
    </source>
</evidence>
<feature type="region of interest" description="Disordered" evidence="1">
    <location>
        <begin position="157"/>
        <end position="176"/>
    </location>
</feature>
<keyword evidence="3" id="KW-1185">Reference proteome</keyword>
<reference evidence="4" key="1">
    <citation type="submission" date="2017-02" db="UniProtKB">
        <authorList>
            <consortium name="WormBaseParasite"/>
        </authorList>
    </citation>
    <scope>IDENTIFICATION</scope>
</reference>
<keyword evidence="2" id="KW-0812">Transmembrane</keyword>
<accession>A0A0N4ZF77</accession>
<keyword evidence="2" id="KW-1133">Transmembrane helix</keyword>
<evidence type="ECO:0000256" key="2">
    <source>
        <dbReference type="SAM" id="Phobius"/>
    </source>
</evidence>
<evidence type="ECO:0000313" key="3">
    <source>
        <dbReference type="Proteomes" id="UP000038045"/>
    </source>
</evidence>
<evidence type="ECO:0000256" key="1">
    <source>
        <dbReference type="SAM" id="MobiDB-lite"/>
    </source>
</evidence>
<dbReference type="WBParaSite" id="PTRK_0000640800.1">
    <property type="protein sequence ID" value="PTRK_0000640800.1"/>
    <property type="gene ID" value="PTRK_0000640800"/>
</dbReference>